<accession>A0A9D1RZJ6</accession>
<dbReference type="Proteomes" id="UP000824151">
    <property type="component" value="Unassembled WGS sequence"/>
</dbReference>
<evidence type="ECO:0000313" key="3">
    <source>
        <dbReference type="Proteomes" id="UP000824151"/>
    </source>
</evidence>
<organism evidence="2 3">
    <name type="scientific">Candidatus Nesterenkonia stercoripullorum</name>
    <dbReference type="NCBI Taxonomy" id="2838701"/>
    <lineage>
        <taxon>Bacteria</taxon>
        <taxon>Bacillati</taxon>
        <taxon>Actinomycetota</taxon>
        <taxon>Actinomycetes</taxon>
        <taxon>Micrococcales</taxon>
        <taxon>Micrococcaceae</taxon>
        <taxon>Nesterenkonia</taxon>
    </lineage>
</organism>
<dbReference type="AlphaFoldDB" id="A0A9D1RZJ6"/>
<reference evidence="2" key="2">
    <citation type="submission" date="2021-04" db="EMBL/GenBank/DDBJ databases">
        <authorList>
            <person name="Gilroy R."/>
        </authorList>
    </citation>
    <scope>NUCLEOTIDE SEQUENCE</scope>
    <source>
        <strain evidence="2">ChiHejej3B27-3195</strain>
    </source>
</reference>
<dbReference type="EMBL" id="DXGD01000111">
    <property type="protein sequence ID" value="HIW99091.1"/>
    <property type="molecule type" value="Genomic_DNA"/>
</dbReference>
<name>A0A9D1RZJ6_9MICC</name>
<comment type="caution">
    <text evidence="2">The sequence shown here is derived from an EMBL/GenBank/DDBJ whole genome shotgun (WGS) entry which is preliminary data.</text>
</comment>
<evidence type="ECO:0000313" key="2">
    <source>
        <dbReference type="EMBL" id="HIW99091.1"/>
    </source>
</evidence>
<protein>
    <submittedName>
        <fullName evidence="2">Uncharacterized protein</fullName>
    </submittedName>
</protein>
<gene>
    <name evidence="2" type="ORF">H9871_03010</name>
</gene>
<reference evidence="2" key="1">
    <citation type="journal article" date="2021" name="PeerJ">
        <title>Extensive microbial diversity within the chicken gut microbiome revealed by metagenomics and culture.</title>
        <authorList>
            <person name="Gilroy R."/>
            <person name="Ravi A."/>
            <person name="Getino M."/>
            <person name="Pursley I."/>
            <person name="Horton D.L."/>
            <person name="Alikhan N.F."/>
            <person name="Baker D."/>
            <person name="Gharbi K."/>
            <person name="Hall N."/>
            <person name="Watson M."/>
            <person name="Adriaenssens E.M."/>
            <person name="Foster-Nyarko E."/>
            <person name="Jarju S."/>
            <person name="Secka A."/>
            <person name="Antonio M."/>
            <person name="Oren A."/>
            <person name="Chaudhuri R.R."/>
            <person name="La Ragione R."/>
            <person name="Hildebrand F."/>
            <person name="Pallen M.J."/>
        </authorList>
    </citation>
    <scope>NUCLEOTIDE SEQUENCE</scope>
    <source>
        <strain evidence="2">ChiHejej3B27-3195</strain>
    </source>
</reference>
<sequence length="66" mass="6968">MNSEAKPSAPGTPPAEDPANAQDRESQAAPPESDAPEHDAVYYGEDALADEWGDESFPASDPPAHY</sequence>
<feature type="region of interest" description="Disordered" evidence="1">
    <location>
        <begin position="1"/>
        <end position="66"/>
    </location>
</feature>
<proteinExistence type="predicted"/>
<evidence type="ECO:0000256" key="1">
    <source>
        <dbReference type="SAM" id="MobiDB-lite"/>
    </source>
</evidence>